<dbReference type="EMBL" id="JANJYJ010000008">
    <property type="protein sequence ID" value="KAK3193605.1"/>
    <property type="molecule type" value="Genomic_DNA"/>
</dbReference>
<dbReference type="PANTHER" id="PTHR47851">
    <property type="entry name" value="OS06G0588700 PROTEIN-RELATED"/>
    <property type="match status" value="1"/>
</dbReference>
<name>A0AAE0DWD0_9ROSI</name>
<evidence type="ECO:0000256" key="1">
    <source>
        <dbReference type="SAM" id="MobiDB-lite"/>
    </source>
</evidence>
<sequence length="197" mass="22732">MERQTIDASNEWWEAKLQKYPEASKFRVKGLEHVFKIDELFRDVTATGERAWAPTSGLMPPLYSQAFMTKDNVSLDSKEAVHEDVVECSNRKQKTLAPNRKKFKKEKKNSSTSSKLSKQLENLRDSIKNKNSYTRTNPPGCSVQEVLDKLATLPECEPMSPLFKLGISLFTKKANREIFMALREPEYQIQWLKDQLS</sequence>
<protein>
    <submittedName>
        <fullName evidence="2">Uncharacterized protein</fullName>
    </submittedName>
</protein>
<reference evidence="2" key="1">
    <citation type="journal article" date="2023" name="Plant J.">
        <title>Genome sequences and population genomics provide insights into the demographic history, inbreeding, and mutation load of two 'living fossil' tree species of Dipteronia.</title>
        <authorList>
            <person name="Feng Y."/>
            <person name="Comes H.P."/>
            <person name="Chen J."/>
            <person name="Zhu S."/>
            <person name="Lu R."/>
            <person name="Zhang X."/>
            <person name="Li P."/>
            <person name="Qiu J."/>
            <person name="Olsen K.M."/>
            <person name="Qiu Y."/>
        </authorList>
    </citation>
    <scope>NUCLEOTIDE SEQUENCE</scope>
    <source>
        <strain evidence="2">NBL</strain>
    </source>
</reference>
<keyword evidence="3" id="KW-1185">Reference proteome</keyword>
<evidence type="ECO:0000313" key="3">
    <source>
        <dbReference type="Proteomes" id="UP001281410"/>
    </source>
</evidence>
<evidence type="ECO:0000313" key="2">
    <source>
        <dbReference type="EMBL" id="KAK3193605.1"/>
    </source>
</evidence>
<comment type="caution">
    <text evidence="2">The sequence shown here is derived from an EMBL/GenBank/DDBJ whole genome shotgun (WGS) entry which is preliminary data.</text>
</comment>
<accession>A0AAE0DWD0</accession>
<feature type="region of interest" description="Disordered" evidence="1">
    <location>
        <begin position="96"/>
        <end position="119"/>
    </location>
</feature>
<feature type="compositionally biased region" description="Basic residues" evidence="1">
    <location>
        <begin position="96"/>
        <end position="107"/>
    </location>
</feature>
<gene>
    <name evidence="2" type="ORF">Dsin_024915</name>
</gene>
<proteinExistence type="predicted"/>
<dbReference type="Proteomes" id="UP001281410">
    <property type="component" value="Unassembled WGS sequence"/>
</dbReference>
<organism evidence="2 3">
    <name type="scientific">Dipteronia sinensis</name>
    <dbReference type="NCBI Taxonomy" id="43782"/>
    <lineage>
        <taxon>Eukaryota</taxon>
        <taxon>Viridiplantae</taxon>
        <taxon>Streptophyta</taxon>
        <taxon>Embryophyta</taxon>
        <taxon>Tracheophyta</taxon>
        <taxon>Spermatophyta</taxon>
        <taxon>Magnoliopsida</taxon>
        <taxon>eudicotyledons</taxon>
        <taxon>Gunneridae</taxon>
        <taxon>Pentapetalae</taxon>
        <taxon>rosids</taxon>
        <taxon>malvids</taxon>
        <taxon>Sapindales</taxon>
        <taxon>Sapindaceae</taxon>
        <taxon>Hippocastanoideae</taxon>
        <taxon>Acereae</taxon>
        <taxon>Dipteronia</taxon>
    </lineage>
</organism>
<dbReference type="AlphaFoldDB" id="A0AAE0DWD0"/>
<dbReference type="PANTHER" id="PTHR47851:SF1">
    <property type="entry name" value="OS06G0588700 PROTEIN"/>
    <property type="match status" value="1"/>
</dbReference>